<organism evidence="3 4">
    <name type="scientific">Gordonia effusa NBRC 100432</name>
    <dbReference type="NCBI Taxonomy" id="1077974"/>
    <lineage>
        <taxon>Bacteria</taxon>
        <taxon>Bacillati</taxon>
        <taxon>Actinomycetota</taxon>
        <taxon>Actinomycetes</taxon>
        <taxon>Mycobacteriales</taxon>
        <taxon>Gordoniaceae</taxon>
        <taxon>Gordonia</taxon>
    </lineage>
</organism>
<feature type="transmembrane region" description="Helical" evidence="2">
    <location>
        <begin position="206"/>
        <end position="224"/>
    </location>
</feature>
<feature type="region of interest" description="Disordered" evidence="1">
    <location>
        <begin position="1"/>
        <end position="188"/>
    </location>
</feature>
<evidence type="ECO:0000256" key="1">
    <source>
        <dbReference type="SAM" id="MobiDB-lite"/>
    </source>
</evidence>
<feature type="compositionally biased region" description="Polar residues" evidence="1">
    <location>
        <begin position="95"/>
        <end position="105"/>
    </location>
</feature>
<dbReference type="AlphaFoldDB" id="H0R5E5"/>
<evidence type="ECO:0008006" key="5">
    <source>
        <dbReference type="Google" id="ProtNLM"/>
    </source>
</evidence>
<protein>
    <recommendedName>
        <fullName evidence="5">Mce-associated membrane protein</fullName>
    </recommendedName>
</protein>
<dbReference type="eggNOG" id="COG3147">
    <property type="taxonomic scope" value="Bacteria"/>
</dbReference>
<feature type="compositionally biased region" description="Basic and acidic residues" evidence="1">
    <location>
        <begin position="34"/>
        <end position="91"/>
    </location>
</feature>
<dbReference type="Proteomes" id="UP000035034">
    <property type="component" value="Unassembled WGS sequence"/>
</dbReference>
<keyword evidence="4" id="KW-1185">Reference proteome</keyword>
<name>H0R5E5_9ACTN</name>
<sequence length="360" mass="38238">MATRRPNKGTPARPVRKPTVAGRKRTSSAADVADTGKVEAVETPKPVEAEPIKAKPVETEAVEAKPVETEPVETKPVETKPVETEPVETKPVETSPVQAPKTSLTKPDDDFVSVDDVPRDADATSESIETVSATTESGVKADSDADTEADPIKPSGKSRRPVSRVSTIKAGAASKAEPTVGQQQQQAARKRSSLVATVVTWRTTKIVAAVAVLLGIVAAILAWTPGATIGDNKAFVDKSATTEVLTQGRNRLCAPLAYEVKGYDKWVQNGRLALTGQALTEFNKTVETQRSVVEQANSSTLCRIDTVGVQTLSGDRAALIASLVLSRDVNGSVLDSQVIRIQADMVKKGDNWLIENLATL</sequence>
<evidence type="ECO:0000256" key="2">
    <source>
        <dbReference type="SAM" id="Phobius"/>
    </source>
</evidence>
<keyword evidence="2" id="KW-0812">Transmembrane</keyword>
<accession>H0R5E5</accession>
<gene>
    <name evidence="3" type="ORF">GOEFS_110_00240</name>
</gene>
<feature type="compositionally biased region" description="Polar residues" evidence="1">
    <location>
        <begin position="124"/>
        <end position="137"/>
    </location>
</feature>
<dbReference type="STRING" id="1077974.GOEFS_110_00240"/>
<dbReference type="OrthoDB" id="4374592at2"/>
<proteinExistence type="predicted"/>
<dbReference type="RefSeq" id="WP_007319631.1">
    <property type="nucleotide sequence ID" value="NZ_BAEH01000110.1"/>
</dbReference>
<comment type="caution">
    <text evidence="3">The sequence shown here is derived from an EMBL/GenBank/DDBJ whole genome shotgun (WGS) entry which is preliminary data.</text>
</comment>
<dbReference type="EMBL" id="BAEH01000110">
    <property type="protein sequence ID" value="GAB20296.1"/>
    <property type="molecule type" value="Genomic_DNA"/>
</dbReference>
<evidence type="ECO:0000313" key="4">
    <source>
        <dbReference type="Proteomes" id="UP000035034"/>
    </source>
</evidence>
<keyword evidence="2" id="KW-0472">Membrane</keyword>
<evidence type="ECO:0000313" key="3">
    <source>
        <dbReference type="EMBL" id="GAB20296.1"/>
    </source>
</evidence>
<keyword evidence="2" id="KW-1133">Transmembrane helix</keyword>
<reference evidence="3 4" key="1">
    <citation type="submission" date="2011-12" db="EMBL/GenBank/DDBJ databases">
        <title>Whole genome shotgun sequence of Gordonia effusa NBRC 100432.</title>
        <authorList>
            <person name="Yoshida I."/>
            <person name="Takarada H."/>
            <person name="Hosoyama A."/>
            <person name="Tsuchikane K."/>
            <person name="Katsumata H."/>
            <person name="Yamazaki S."/>
            <person name="Fujita N."/>
        </authorList>
    </citation>
    <scope>NUCLEOTIDE SEQUENCE [LARGE SCALE GENOMIC DNA]</scope>
    <source>
        <strain evidence="3 4">NBRC 100432</strain>
    </source>
</reference>